<evidence type="ECO:0000313" key="7">
    <source>
        <dbReference type="EMBL" id="BBY80631.1"/>
    </source>
</evidence>
<comment type="cofactor">
    <cofactor evidence="1">
        <name>Zn(2+)</name>
        <dbReference type="ChEBI" id="CHEBI:29105"/>
    </cofactor>
</comment>
<gene>
    <name evidence="7" type="ORF">MPUL_17890</name>
</gene>
<evidence type="ECO:0000256" key="2">
    <source>
        <dbReference type="ARBA" id="ARBA00008072"/>
    </source>
</evidence>
<name>A0A7I7UIH0_MYCPV</name>
<evidence type="ECO:0000313" key="8">
    <source>
        <dbReference type="Proteomes" id="UP000467252"/>
    </source>
</evidence>
<dbReference type="PANTHER" id="PTHR43350:SF17">
    <property type="entry name" value="NAD-DEPENDENT ALCOHOL DEHYDROGENASE"/>
    <property type="match status" value="1"/>
</dbReference>
<dbReference type="GO" id="GO:0046872">
    <property type="term" value="F:metal ion binding"/>
    <property type="evidence" value="ECO:0007669"/>
    <property type="project" value="UniProtKB-KW"/>
</dbReference>
<proteinExistence type="inferred from homology"/>
<dbReference type="GO" id="GO:0016491">
    <property type="term" value="F:oxidoreductase activity"/>
    <property type="evidence" value="ECO:0007669"/>
    <property type="project" value="UniProtKB-KW"/>
</dbReference>
<dbReference type="InterPro" id="IPR036291">
    <property type="entry name" value="NAD(P)-bd_dom_sf"/>
</dbReference>
<dbReference type="Gene3D" id="3.40.50.720">
    <property type="entry name" value="NAD(P)-binding Rossmann-like Domain"/>
    <property type="match status" value="1"/>
</dbReference>
<comment type="similarity">
    <text evidence="2">Belongs to the zinc-containing alcohol dehydrogenase family.</text>
</comment>
<reference evidence="7 8" key="1">
    <citation type="journal article" date="2019" name="Emerg. Microbes Infect.">
        <title>Comprehensive subspecies identification of 175 nontuberculous mycobacteria species based on 7547 genomic profiles.</title>
        <authorList>
            <person name="Matsumoto Y."/>
            <person name="Kinjo T."/>
            <person name="Motooka D."/>
            <person name="Nabeya D."/>
            <person name="Jung N."/>
            <person name="Uechi K."/>
            <person name="Horii T."/>
            <person name="Iida T."/>
            <person name="Fujita J."/>
            <person name="Nakamura S."/>
        </authorList>
    </citation>
    <scope>NUCLEOTIDE SEQUENCE [LARGE SCALE GENOMIC DNA]</scope>
    <source>
        <strain evidence="7 8">JCM 6370</strain>
    </source>
</reference>
<dbReference type="Gene3D" id="3.90.180.10">
    <property type="entry name" value="Medium-chain alcohol dehydrogenases, catalytic domain"/>
    <property type="match status" value="1"/>
</dbReference>
<dbReference type="Proteomes" id="UP000467252">
    <property type="component" value="Chromosome"/>
</dbReference>
<organism evidence="7 8">
    <name type="scientific">Mycolicibacterium pulveris</name>
    <name type="common">Mycobacterium pulveris</name>
    <dbReference type="NCBI Taxonomy" id="36813"/>
    <lineage>
        <taxon>Bacteria</taxon>
        <taxon>Bacillati</taxon>
        <taxon>Actinomycetota</taxon>
        <taxon>Actinomycetes</taxon>
        <taxon>Mycobacteriales</taxon>
        <taxon>Mycobacteriaceae</taxon>
        <taxon>Mycolicibacterium</taxon>
    </lineage>
</organism>
<keyword evidence="8" id="KW-1185">Reference proteome</keyword>
<dbReference type="EMBL" id="AP022599">
    <property type="protein sequence ID" value="BBY80631.1"/>
    <property type="molecule type" value="Genomic_DNA"/>
</dbReference>
<evidence type="ECO:0000256" key="3">
    <source>
        <dbReference type="ARBA" id="ARBA00022723"/>
    </source>
</evidence>
<protein>
    <recommendedName>
        <fullName evidence="6">Alcohol dehydrogenase-like C-terminal domain-containing protein</fullName>
    </recommendedName>
</protein>
<dbReference type="Pfam" id="PF00107">
    <property type="entry name" value="ADH_zinc_N"/>
    <property type="match status" value="1"/>
</dbReference>
<evidence type="ECO:0000256" key="1">
    <source>
        <dbReference type="ARBA" id="ARBA00001947"/>
    </source>
</evidence>
<dbReference type="AlphaFoldDB" id="A0A7I7UIH0"/>
<dbReference type="PANTHER" id="PTHR43350">
    <property type="entry name" value="NAD-DEPENDENT ALCOHOL DEHYDROGENASE"/>
    <property type="match status" value="1"/>
</dbReference>
<keyword evidence="3" id="KW-0479">Metal-binding</keyword>
<dbReference type="SUPFAM" id="SSF51735">
    <property type="entry name" value="NAD(P)-binding Rossmann-fold domains"/>
    <property type="match status" value="1"/>
</dbReference>
<accession>A0A7I7UIH0</accession>
<sequence length="164" mass="17705">MQYAKLLGAGATVVAFARNDEKLALATENGADHTINIGDRTGDQVRDALEQTTGRREVDAVIECAGAQNSIRLAFELLATEGAVATVGLVGNRVDMPLFPVVSREYTLFGSFWGNYNDLTEVVALAEAGKIKDSVTQVRFEEVNDHIEALGRGEFVGRAVIVYD</sequence>
<keyword evidence="5" id="KW-0560">Oxidoreductase</keyword>
<evidence type="ECO:0000256" key="4">
    <source>
        <dbReference type="ARBA" id="ARBA00022833"/>
    </source>
</evidence>
<dbReference type="InterPro" id="IPR013149">
    <property type="entry name" value="ADH-like_C"/>
</dbReference>
<evidence type="ECO:0000256" key="5">
    <source>
        <dbReference type="ARBA" id="ARBA00023002"/>
    </source>
</evidence>
<feature type="domain" description="Alcohol dehydrogenase-like C-terminal" evidence="6">
    <location>
        <begin position="1"/>
        <end position="126"/>
    </location>
</feature>
<evidence type="ECO:0000259" key="6">
    <source>
        <dbReference type="Pfam" id="PF00107"/>
    </source>
</evidence>
<keyword evidence="4" id="KW-0862">Zinc</keyword>